<sequence length="239" mass="26041">MAIAVGDVVELGLSLPNGEISKVLGLVEAENGDQIQVFTGVPPVPHREVPRVSVRRVWPASLVQWEVTDFNNFNVAYTNLGKRVEKKRTSSSRANDNESDAADQENERSHVERSRTVNPLRWLCGALDSIRLWKCPTLTILVMSCVVLWATTQCSKRINPIQTSKSQITVALVEVALFFAVSLALAVSTPATLEPSPLWMYALLAGLCLHCVVCTAAVSVVLGGAFVLSCFYARTSNTV</sequence>
<organism evidence="3 4">
    <name type="scientific">Angomonas deanei</name>
    <dbReference type="NCBI Taxonomy" id="59799"/>
    <lineage>
        <taxon>Eukaryota</taxon>
        <taxon>Discoba</taxon>
        <taxon>Euglenozoa</taxon>
        <taxon>Kinetoplastea</taxon>
        <taxon>Metakinetoplastina</taxon>
        <taxon>Trypanosomatida</taxon>
        <taxon>Trypanosomatidae</taxon>
        <taxon>Strigomonadinae</taxon>
        <taxon>Angomonas</taxon>
    </lineage>
</organism>
<dbReference type="Proteomes" id="UP000515908">
    <property type="component" value="Chromosome 07"/>
</dbReference>
<keyword evidence="2" id="KW-0472">Membrane</keyword>
<evidence type="ECO:0000256" key="1">
    <source>
        <dbReference type="SAM" id="MobiDB-lite"/>
    </source>
</evidence>
<reference evidence="3 4" key="1">
    <citation type="submission" date="2020-08" db="EMBL/GenBank/DDBJ databases">
        <authorList>
            <person name="Newling K."/>
            <person name="Davey J."/>
            <person name="Forrester S."/>
        </authorList>
    </citation>
    <scope>NUCLEOTIDE SEQUENCE [LARGE SCALE GENOMIC DNA]</scope>
    <source>
        <strain evidence="4">Crithidia deanei Carvalho (ATCC PRA-265)</strain>
    </source>
</reference>
<dbReference type="AlphaFoldDB" id="A0A7G2CC96"/>
<keyword evidence="2" id="KW-1133">Transmembrane helix</keyword>
<evidence type="ECO:0000313" key="4">
    <source>
        <dbReference type="Proteomes" id="UP000515908"/>
    </source>
</evidence>
<evidence type="ECO:0000313" key="3">
    <source>
        <dbReference type="EMBL" id="CAD2216544.1"/>
    </source>
</evidence>
<gene>
    <name evidence="3" type="ORF">ADEAN_000400600</name>
</gene>
<accession>A0A7G2CC96</accession>
<feature type="region of interest" description="Disordered" evidence="1">
    <location>
        <begin position="86"/>
        <end position="112"/>
    </location>
</feature>
<dbReference type="EMBL" id="LR877151">
    <property type="protein sequence ID" value="CAD2216544.1"/>
    <property type="molecule type" value="Genomic_DNA"/>
</dbReference>
<keyword evidence="2" id="KW-0812">Transmembrane</keyword>
<protein>
    <submittedName>
        <fullName evidence="3">Uncharacterized protein</fullName>
    </submittedName>
</protein>
<keyword evidence="4" id="KW-1185">Reference proteome</keyword>
<dbReference type="VEuPathDB" id="TriTrypDB:ADEAN_000400600"/>
<proteinExistence type="predicted"/>
<feature type="transmembrane region" description="Helical" evidence="2">
    <location>
        <begin position="199"/>
        <end position="232"/>
    </location>
</feature>
<name>A0A7G2CC96_9TRYP</name>
<feature type="transmembrane region" description="Helical" evidence="2">
    <location>
        <begin position="171"/>
        <end position="193"/>
    </location>
</feature>
<evidence type="ECO:0000256" key="2">
    <source>
        <dbReference type="SAM" id="Phobius"/>
    </source>
</evidence>
<feature type="transmembrane region" description="Helical" evidence="2">
    <location>
        <begin position="131"/>
        <end position="150"/>
    </location>
</feature>